<feature type="non-terminal residue" evidence="1">
    <location>
        <position position="1"/>
    </location>
</feature>
<protein>
    <submittedName>
        <fullName evidence="1">Uncharacterized protein</fullName>
    </submittedName>
</protein>
<proteinExistence type="predicted"/>
<reference evidence="1" key="1">
    <citation type="submission" date="2021-02" db="EMBL/GenBank/DDBJ databases">
        <authorList>
            <person name="Nowell W R."/>
        </authorList>
    </citation>
    <scope>NUCLEOTIDE SEQUENCE</scope>
</reference>
<organism evidence="1 2">
    <name type="scientific">Rotaria magnacalcarata</name>
    <dbReference type="NCBI Taxonomy" id="392030"/>
    <lineage>
        <taxon>Eukaryota</taxon>
        <taxon>Metazoa</taxon>
        <taxon>Spiralia</taxon>
        <taxon>Gnathifera</taxon>
        <taxon>Rotifera</taxon>
        <taxon>Eurotatoria</taxon>
        <taxon>Bdelloidea</taxon>
        <taxon>Philodinida</taxon>
        <taxon>Philodinidae</taxon>
        <taxon>Rotaria</taxon>
    </lineage>
</organism>
<gene>
    <name evidence="1" type="ORF">SMN809_LOCUS49888</name>
</gene>
<dbReference type="Proteomes" id="UP000676336">
    <property type="component" value="Unassembled WGS sequence"/>
</dbReference>
<evidence type="ECO:0000313" key="2">
    <source>
        <dbReference type="Proteomes" id="UP000676336"/>
    </source>
</evidence>
<dbReference type="AlphaFoldDB" id="A0A8S3C4E1"/>
<accession>A0A8S3C4E1</accession>
<feature type="non-terminal residue" evidence="1">
    <location>
        <position position="81"/>
    </location>
</feature>
<name>A0A8S3C4E1_9BILA</name>
<dbReference type="EMBL" id="CAJOBI010163860">
    <property type="protein sequence ID" value="CAF4861720.1"/>
    <property type="molecule type" value="Genomic_DNA"/>
</dbReference>
<comment type="caution">
    <text evidence="1">The sequence shown here is derived from an EMBL/GenBank/DDBJ whole genome shotgun (WGS) entry which is preliminary data.</text>
</comment>
<evidence type="ECO:0000313" key="1">
    <source>
        <dbReference type="EMBL" id="CAF4861720.1"/>
    </source>
</evidence>
<sequence length="81" mass="8830">PMSSYEIVCPLPILAVAFDDDHDQLILILSDRSLAVCGTSSGLSDYRTIIRLSEIKSAHYVSSIISSAESPITSIHHATHY</sequence>